<dbReference type="Pfam" id="PF06737">
    <property type="entry name" value="Transglycosylas"/>
    <property type="match status" value="1"/>
</dbReference>
<evidence type="ECO:0000256" key="1">
    <source>
        <dbReference type="ARBA" id="ARBA00010830"/>
    </source>
</evidence>
<keyword evidence="2" id="KW-0378">Hydrolase</keyword>
<dbReference type="InterPro" id="IPR010618">
    <property type="entry name" value="RPF"/>
</dbReference>
<dbReference type="EMBL" id="BMTX01000003">
    <property type="protein sequence ID" value="GGS35896.1"/>
    <property type="molecule type" value="Genomic_DNA"/>
</dbReference>
<evidence type="ECO:0000313" key="5">
    <source>
        <dbReference type="EMBL" id="GGS35896.1"/>
    </source>
</evidence>
<organism evidence="5 6">
    <name type="scientific">Streptomyces pseudogriseolus</name>
    <name type="common">Streptomyces gancidicus</name>
    <name type="synonym">Streptomyces rubiginosus</name>
    <dbReference type="NCBI Taxonomy" id="36817"/>
    <lineage>
        <taxon>Bacteria</taxon>
        <taxon>Bacillati</taxon>
        <taxon>Actinomycetota</taxon>
        <taxon>Actinomycetes</taxon>
        <taxon>Kitasatosporales</taxon>
        <taxon>Streptomycetaceae</taxon>
        <taxon>Streptomyces</taxon>
        <taxon>Streptomyces pseudogriseolus group</taxon>
    </lineage>
</organism>
<comment type="caution">
    <text evidence="5">The sequence shown here is derived from an EMBL/GenBank/DDBJ whole genome shotgun (WGS) entry which is preliminary data.</text>
</comment>
<protein>
    <recommendedName>
        <fullName evidence="4">Resuscitation-promoting factor core lysozyme-like domain-containing protein</fullName>
    </recommendedName>
</protein>
<dbReference type="SUPFAM" id="SSF53955">
    <property type="entry name" value="Lysozyme-like"/>
    <property type="match status" value="1"/>
</dbReference>
<feature type="domain" description="Resuscitation-promoting factor core lysozyme-like" evidence="4">
    <location>
        <begin position="31"/>
        <end position="85"/>
    </location>
</feature>
<dbReference type="Gene3D" id="1.10.530.10">
    <property type="match status" value="1"/>
</dbReference>
<evidence type="ECO:0000256" key="2">
    <source>
        <dbReference type="ARBA" id="ARBA00022801"/>
    </source>
</evidence>
<dbReference type="CDD" id="cd13925">
    <property type="entry name" value="RPF"/>
    <property type="match status" value="1"/>
</dbReference>
<accession>A0ABQ2SRQ7</accession>
<sequence length="91" mass="10078">MRSPRASPRRRHRTARRGGRPHRTVRGRPGATDPSGAYGGLYQFDARTWRDLGGAGRPQDAPPAEQTYRAQRLYARSGAAAWPHCGARLRG</sequence>
<evidence type="ECO:0000313" key="6">
    <source>
        <dbReference type="Proteomes" id="UP000597853"/>
    </source>
</evidence>
<proteinExistence type="inferred from homology"/>
<reference evidence="6" key="1">
    <citation type="journal article" date="2019" name="Int. J. Syst. Evol. Microbiol.">
        <title>The Global Catalogue of Microorganisms (GCM) 10K type strain sequencing project: providing services to taxonomists for standard genome sequencing and annotation.</title>
        <authorList>
            <consortium name="The Broad Institute Genomics Platform"/>
            <consortium name="The Broad Institute Genome Sequencing Center for Infectious Disease"/>
            <person name="Wu L."/>
            <person name="Ma J."/>
        </authorList>
    </citation>
    <scope>NUCLEOTIDE SEQUENCE [LARGE SCALE GENOMIC DNA]</scope>
    <source>
        <strain evidence="6">JCM 4416</strain>
    </source>
</reference>
<feature type="compositionally biased region" description="Basic residues" evidence="3">
    <location>
        <begin position="7"/>
        <end position="26"/>
    </location>
</feature>
<comment type="similarity">
    <text evidence="1">Belongs to the transglycosylase family. Rpf subfamily.</text>
</comment>
<dbReference type="Proteomes" id="UP000597853">
    <property type="component" value="Unassembled WGS sequence"/>
</dbReference>
<feature type="region of interest" description="Disordered" evidence="3">
    <location>
        <begin position="1"/>
        <end position="39"/>
    </location>
</feature>
<evidence type="ECO:0000259" key="4">
    <source>
        <dbReference type="Pfam" id="PF06737"/>
    </source>
</evidence>
<dbReference type="InterPro" id="IPR023346">
    <property type="entry name" value="Lysozyme-like_dom_sf"/>
</dbReference>
<gene>
    <name evidence="5" type="ORF">GCM10010285_13480</name>
</gene>
<evidence type="ECO:0000256" key="3">
    <source>
        <dbReference type="SAM" id="MobiDB-lite"/>
    </source>
</evidence>
<name>A0ABQ2SRQ7_STREZ</name>
<keyword evidence="6" id="KW-1185">Reference proteome</keyword>